<dbReference type="RefSeq" id="XP_020058160.1">
    <property type="nucleotide sequence ID" value="XM_020201043.1"/>
</dbReference>
<protein>
    <submittedName>
        <fullName evidence="1">Uncharacterized protein</fullName>
    </submittedName>
</protein>
<accession>A0A1L9X041</accession>
<dbReference type="VEuPathDB" id="FungiDB:ASPACDRAFT_42084"/>
<name>A0A1L9X041_ASPA1</name>
<dbReference type="EMBL" id="KV878974">
    <property type="protein sequence ID" value="OJK01821.1"/>
    <property type="molecule type" value="Genomic_DNA"/>
</dbReference>
<gene>
    <name evidence="1" type="ORF">ASPACDRAFT_42084</name>
</gene>
<organism evidence="1 2">
    <name type="scientific">Aspergillus aculeatus (strain ATCC 16872 / CBS 172.66 / WB 5094)</name>
    <dbReference type="NCBI Taxonomy" id="690307"/>
    <lineage>
        <taxon>Eukaryota</taxon>
        <taxon>Fungi</taxon>
        <taxon>Dikarya</taxon>
        <taxon>Ascomycota</taxon>
        <taxon>Pezizomycotina</taxon>
        <taxon>Eurotiomycetes</taxon>
        <taxon>Eurotiomycetidae</taxon>
        <taxon>Eurotiales</taxon>
        <taxon>Aspergillaceae</taxon>
        <taxon>Aspergillus</taxon>
        <taxon>Aspergillus subgen. Circumdati</taxon>
    </lineage>
</organism>
<evidence type="ECO:0000313" key="2">
    <source>
        <dbReference type="Proteomes" id="UP000184546"/>
    </source>
</evidence>
<reference evidence="2" key="1">
    <citation type="journal article" date="2017" name="Genome Biol.">
        <title>Comparative genomics reveals high biological diversity and specific adaptations in the industrially and medically important fungal genus Aspergillus.</title>
        <authorList>
            <person name="de Vries R.P."/>
            <person name="Riley R."/>
            <person name="Wiebenga A."/>
            <person name="Aguilar-Osorio G."/>
            <person name="Amillis S."/>
            <person name="Uchima C.A."/>
            <person name="Anderluh G."/>
            <person name="Asadollahi M."/>
            <person name="Askin M."/>
            <person name="Barry K."/>
            <person name="Battaglia E."/>
            <person name="Bayram O."/>
            <person name="Benocci T."/>
            <person name="Braus-Stromeyer S.A."/>
            <person name="Caldana C."/>
            <person name="Canovas D."/>
            <person name="Cerqueira G.C."/>
            <person name="Chen F."/>
            <person name="Chen W."/>
            <person name="Choi C."/>
            <person name="Clum A."/>
            <person name="Dos Santos R.A."/>
            <person name="Damasio A.R."/>
            <person name="Diallinas G."/>
            <person name="Emri T."/>
            <person name="Fekete E."/>
            <person name="Flipphi M."/>
            <person name="Freyberg S."/>
            <person name="Gallo A."/>
            <person name="Gournas C."/>
            <person name="Habgood R."/>
            <person name="Hainaut M."/>
            <person name="Harispe M.L."/>
            <person name="Henrissat B."/>
            <person name="Hilden K.S."/>
            <person name="Hope R."/>
            <person name="Hossain A."/>
            <person name="Karabika E."/>
            <person name="Karaffa L."/>
            <person name="Karanyi Z."/>
            <person name="Krasevec N."/>
            <person name="Kuo A."/>
            <person name="Kusch H."/>
            <person name="LaButti K."/>
            <person name="Lagendijk E.L."/>
            <person name="Lapidus A."/>
            <person name="Levasseur A."/>
            <person name="Lindquist E."/>
            <person name="Lipzen A."/>
            <person name="Logrieco A.F."/>
            <person name="MacCabe A."/>
            <person name="Maekelae M.R."/>
            <person name="Malavazi I."/>
            <person name="Melin P."/>
            <person name="Meyer V."/>
            <person name="Mielnichuk N."/>
            <person name="Miskei M."/>
            <person name="Molnar A.P."/>
            <person name="Mule G."/>
            <person name="Ngan C.Y."/>
            <person name="Orejas M."/>
            <person name="Orosz E."/>
            <person name="Ouedraogo J.P."/>
            <person name="Overkamp K.M."/>
            <person name="Park H.-S."/>
            <person name="Perrone G."/>
            <person name="Piumi F."/>
            <person name="Punt P.J."/>
            <person name="Ram A.F."/>
            <person name="Ramon A."/>
            <person name="Rauscher S."/>
            <person name="Record E."/>
            <person name="Riano-Pachon D.M."/>
            <person name="Robert V."/>
            <person name="Roehrig J."/>
            <person name="Ruller R."/>
            <person name="Salamov A."/>
            <person name="Salih N.S."/>
            <person name="Samson R.A."/>
            <person name="Sandor E."/>
            <person name="Sanguinetti M."/>
            <person name="Schuetze T."/>
            <person name="Sepcic K."/>
            <person name="Shelest E."/>
            <person name="Sherlock G."/>
            <person name="Sophianopoulou V."/>
            <person name="Squina F.M."/>
            <person name="Sun H."/>
            <person name="Susca A."/>
            <person name="Todd R.B."/>
            <person name="Tsang A."/>
            <person name="Unkles S.E."/>
            <person name="van de Wiele N."/>
            <person name="van Rossen-Uffink D."/>
            <person name="Oliveira J.V."/>
            <person name="Vesth T.C."/>
            <person name="Visser J."/>
            <person name="Yu J.-H."/>
            <person name="Zhou M."/>
            <person name="Andersen M.R."/>
            <person name="Archer D.B."/>
            <person name="Baker S.E."/>
            <person name="Benoit I."/>
            <person name="Brakhage A.A."/>
            <person name="Braus G.H."/>
            <person name="Fischer R."/>
            <person name="Frisvad J.C."/>
            <person name="Goldman G.H."/>
            <person name="Houbraken J."/>
            <person name="Oakley B."/>
            <person name="Pocsi I."/>
            <person name="Scazzocchio C."/>
            <person name="Seiboth B."/>
            <person name="vanKuyk P.A."/>
            <person name="Wortman J."/>
            <person name="Dyer P.S."/>
            <person name="Grigoriev I.V."/>
        </authorList>
    </citation>
    <scope>NUCLEOTIDE SEQUENCE [LARGE SCALE GENOMIC DNA]</scope>
    <source>
        <strain evidence="2">ATCC 16872 / CBS 172.66 / WB 5094</strain>
    </source>
</reference>
<dbReference type="Proteomes" id="UP000184546">
    <property type="component" value="Unassembled WGS sequence"/>
</dbReference>
<sequence>MSSHPSFNIHWSRHSGGPGPNLDHTEWGVADYAGIRGGKSRIVWVFLNHRAVGNNWMRIGRKLASDAMKMKREKAIPRRYYAGTYGAIVECKGRETQFYIDTPAESEADDKSKSTLTHWIREFDDYPQHDGPEKAYQDTFIRKMYSDKPDNLSESEWLEKELEHKLWVRAIELWDKPFPPDLFMACGQYWEMIGQKITSAAWQKKRERATINANRTDRPRSSVEATYLGPYGAMVRCDNQVGFYFEAPGDLALTPFPLQGTDGSVFHGYPGCGPYEHKTAFLRKMYAPDATDNCARCAAVSDLDLESRFMIQLVAFDDLTCGEDWEAVAQELTRAAWKKKREKPLAPPEPYGAKVFWGNHKVGFYYETPLDDHSEEDVPGGSGAFTLTPFVLPNSHVYYDPSDPDDLFHEKLFLGILMADQADDQIVDDAQESLWSQLLMLEEWLQEDCESSPNSVLVFEA</sequence>
<dbReference type="GeneID" id="30974857"/>
<proteinExistence type="predicted"/>
<keyword evidence="2" id="KW-1185">Reference proteome</keyword>
<dbReference type="AlphaFoldDB" id="A0A1L9X041"/>
<evidence type="ECO:0000313" key="1">
    <source>
        <dbReference type="EMBL" id="OJK01821.1"/>
    </source>
</evidence>
<dbReference type="OrthoDB" id="4487519at2759"/>